<dbReference type="CDD" id="cd06849">
    <property type="entry name" value="lipoyl_domain"/>
    <property type="match status" value="1"/>
</dbReference>
<keyword evidence="2" id="KW-0450">Lipoyl</keyword>
<proteinExistence type="inferred from homology"/>
<accession>A0A2A9PF23</accession>
<feature type="domain" description="Peripheral subunit-binding (PSBD)" evidence="5">
    <location>
        <begin position="165"/>
        <end position="205"/>
    </location>
</feature>
<gene>
    <name evidence="6" type="ORF">XA68_11582</name>
</gene>
<feature type="domain" description="Lipoyl-binding" evidence="4">
    <location>
        <begin position="33"/>
        <end position="109"/>
    </location>
</feature>
<dbReference type="GO" id="GO:0006086">
    <property type="term" value="P:pyruvate decarboxylation to acetyl-CoA"/>
    <property type="evidence" value="ECO:0007669"/>
    <property type="project" value="InterPro"/>
</dbReference>
<dbReference type="InterPro" id="IPR000089">
    <property type="entry name" value="Biotin_lipoyl"/>
</dbReference>
<evidence type="ECO:0000256" key="3">
    <source>
        <dbReference type="SAM" id="MobiDB-lite"/>
    </source>
</evidence>
<dbReference type="Gene3D" id="4.10.320.10">
    <property type="entry name" value="E3-binding domain"/>
    <property type="match status" value="1"/>
</dbReference>
<dbReference type="PANTHER" id="PTHR23151">
    <property type="entry name" value="DIHYDROLIPOAMIDE ACETYL/SUCCINYL-TRANSFERASE-RELATED"/>
    <property type="match status" value="1"/>
</dbReference>
<dbReference type="InterPro" id="IPR036625">
    <property type="entry name" value="E3-bd_dom_sf"/>
</dbReference>
<dbReference type="GO" id="GO:0045254">
    <property type="term" value="C:pyruvate dehydrogenase complex"/>
    <property type="evidence" value="ECO:0007669"/>
    <property type="project" value="InterPro"/>
</dbReference>
<evidence type="ECO:0000313" key="7">
    <source>
        <dbReference type="Proteomes" id="UP000037136"/>
    </source>
</evidence>
<dbReference type="EMBL" id="LAZP02000158">
    <property type="protein sequence ID" value="PFH59999.1"/>
    <property type="molecule type" value="Genomic_DNA"/>
</dbReference>
<sequence length="420" mass="44774">MASLAAACRVSARRMRCLAVARGLATSSRCLAAHNFIMPALSPTMTEGNIASWKVKDGESYSAGDVLLEIETDKATMDVEAQEDGIMMKILSGDGSKSVQVGTRIAVTAEAGDDVAALEMPADERPPPKQQQQQQQPAAGSSDSETSSSQRPAESMTAAAEQKHPLMPAVEHLVRQHGLGEDDVRRIKPTGPNGRLLKGDVLAFLGTIKPDAPASVSDRFATLSRLDLSNIKVAAAAAKTPERQAKEAPLAPPPPPLEVNTPVSLAKVVEMQKRIREALGVSMPLSTFVSRAADIVNGQLSSVARSPPTPADLFDQILGLDKVKGSRRAYLPQIASMPLPTAPQPKRVAVDIIDELAGSARKPVAQLKPASRPMPSDEANVLKLVVAREEGQRARMFLERCKWFLEMDPGRLVLSDGGAL</sequence>
<feature type="region of interest" description="Disordered" evidence="3">
    <location>
        <begin position="239"/>
        <end position="258"/>
    </location>
</feature>
<dbReference type="STRING" id="268505.A0A2A9PF23"/>
<evidence type="ECO:0000313" key="6">
    <source>
        <dbReference type="EMBL" id="PFH59999.1"/>
    </source>
</evidence>
<keyword evidence="7" id="KW-1185">Reference proteome</keyword>
<dbReference type="Pfam" id="PF00364">
    <property type="entry name" value="Biotin_lipoyl"/>
    <property type="match status" value="1"/>
</dbReference>
<dbReference type="InterPro" id="IPR011053">
    <property type="entry name" value="Single_hybrid_motif"/>
</dbReference>
<dbReference type="PROSITE" id="PS51826">
    <property type="entry name" value="PSBD"/>
    <property type="match status" value="1"/>
</dbReference>
<comment type="similarity">
    <text evidence="1">Belongs to the 2-oxoacid dehydrogenase family.</text>
</comment>
<dbReference type="PROSITE" id="PS50968">
    <property type="entry name" value="BIOTINYL_LIPOYL"/>
    <property type="match status" value="1"/>
</dbReference>
<name>A0A2A9PF23_OPHUN</name>
<dbReference type="FunFam" id="2.40.50.100:FF:000010">
    <property type="entry name" value="Acetyltransferase component of pyruvate dehydrogenase complex"/>
    <property type="match status" value="1"/>
</dbReference>
<dbReference type="Pfam" id="PF02817">
    <property type="entry name" value="E3_binding"/>
    <property type="match status" value="1"/>
</dbReference>
<reference evidence="6 7" key="1">
    <citation type="journal article" date="2015" name="BMC Genomics">
        <title>Gene expression during zombie ant biting behavior reflects the complexity underlying fungal parasitic behavioral manipulation.</title>
        <authorList>
            <person name="de Bekker C."/>
            <person name="Ohm R.A."/>
            <person name="Loreto R.G."/>
            <person name="Sebastian A."/>
            <person name="Albert I."/>
            <person name="Merrow M."/>
            <person name="Brachmann A."/>
            <person name="Hughes D.P."/>
        </authorList>
    </citation>
    <scope>NUCLEOTIDE SEQUENCE [LARGE SCALE GENOMIC DNA]</scope>
    <source>
        <strain evidence="6 7">SC16a</strain>
    </source>
</reference>
<dbReference type="OrthoDB" id="202158at2759"/>
<dbReference type="SUPFAM" id="SSF51230">
    <property type="entry name" value="Single hybrid motif"/>
    <property type="match status" value="1"/>
</dbReference>
<dbReference type="Proteomes" id="UP000037136">
    <property type="component" value="Unassembled WGS sequence"/>
</dbReference>
<dbReference type="GO" id="GO:0004742">
    <property type="term" value="F:dihydrolipoyllysine-residue acetyltransferase activity"/>
    <property type="evidence" value="ECO:0007669"/>
    <property type="project" value="TreeGrafter"/>
</dbReference>
<evidence type="ECO:0000259" key="4">
    <source>
        <dbReference type="PROSITE" id="PS50968"/>
    </source>
</evidence>
<dbReference type="InterPro" id="IPR004167">
    <property type="entry name" value="PSBD"/>
</dbReference>
<dbReference type="Gene3D" id="2.40.50.100">
    <property type="match status" value="1"/>
</dbReference>
<evidence type="ECO:0000256" key="1">
    <source>
        <dbReference type="ARBA" id="ARBA00007317"/>
    </source>
</evidence>
<dbReference type="PANTHER" id="PTHR23151:SF82">
    <property type="entry name" value="PYRUVATE DEHYDROGENASE COMPLEX PROTEIN X COMPONENT, MITOCHONDRIAL"/>
    <property type="match status" value="1"/>
</dbReference>
<reference evidence="6 7" key="2">
    <citation type="journal article" date="2017" name="Sci. Rep.">
        <title>Ant-infecting Ophiocordyceps genomes reveal a high diversity of potential behavioral manipulation genes and a possible major role for enterotoxins.</title>
        <authorList>
            <person name="de Bekker C."/>
            <person name="Ohm R.A."/>
            <person name="Evans H.C."/>
            <person name="Brachmann A."/>
            <person name="Hughes D.P."/>
        </authorList>
    </citation>
    <scope>NUCLEOTIDE SEQUENCE [LARGE SCALE GENOMIC DNA]</scope>
    <source>
        <strain evidence="6 7">SC16a</strain>
    </source>
</reference>
<evidence type="ECO:0000259" key="5">
    <source>
        <dbReference type="PROSITE" id="PS51826"/>
    </source>
</evidence>
<feature type="region of interest" description="Disordered" evidence="3">
    <location>
        <begin position="120"/>
        <end position="160"/>
    </location>
</feature>
<dbReference type="SUPFAM" id="SSF47005">
    <property type="entry name" value="Peripheral subunit-binding domain of 2-oxo acid dehydrogenase complex"/>
    <property type="match status" value="1"/>
</dbReference>
<evidence type="ECO:0008006" key="8">
    <source>
        <dbReference type="Google" id="ProtNLM"/>
    </source>
</evidence>
<feature type="compositionally biased region" description="Low complexity" evidence="3">
    <location>
        <begin position="130"/>
        <end position="149"/>
    </location>
</feature>
<comment type="caution">
    <text evidence="6">The sequence shown here is derived from an EMBL/GenBank/DDBJ whole genome shotgun (WGS) entry which is preliminary data.</text>
</comment>
<dbReference type="InterPro" id="IPR045257">
    <property type="entry name" value="E2/Pdx1"/>
</dbReference>
<evidence type="ECO:0000256" key="2">
    <source>
        <dbReference type="ARBA" id="ARBA00022823"/>
    </source>
</evidence>
<organism evidence="6 7">
    <name type="scientific">Ophiocordyceps unilateralis</name>
    <name type="common">Zombie-ant fungus</name>
    <name type="synonym">Torrubia unilateralis</name>
    <dbReference type="NCBI Taxonomy" id="268505"/>
    <lineage>
        <taxon>Eukaryota</taxon>
        <taxon>Fungi</taxon>
        <taxon>Dikarya</taxon>
        <taxon>Ascomycota</taxon>
        <taxon>Pezizomycotina</taxon>
        <taxon>Sordariomycetes</taxon>
        <taxon>Hypocreomycetidae</taxon>
        <taxon>Hypocreales</taxon>
        <taxon>Ophiocordycipitaceae</taxon>
        <taxon>Ophiocordyceps</taxon>
    </lineage>
</organism>
<protein>
    <recommendedName>
        <fullName evidence="8">Dihydrolipoamide acetyltransferase component of pyruvate dehydrogenase complex</fullName>
    </recommendedName>
</protein>
<dbReference type="AlphaFoldDB" id="A0A2A9PF23"/>